<dbReference type="EMBL" id="BK016103">
    <property type="protein sequence ID" value="DAF95080.1"/>
    <property type="molecule type" value="Genomic_DNA"/>
</dbReference>
<dbReference type="PANTHER" id="PTHR36007:SF2">
    <property type="entry name" value="TRANSPORT PROTEIN-RELATED"/>
    <property type="match status" value="1"/>
</dbReference>
<keyword evidence="1" id="KW-1133">Transmembrane helix</keyword>
<feature type="transmembrane region" description="Helical" evidence="1">
    <location>
        <begin position="21"/>
        <end position="42"/>
    </location>
</feature>
<dbReference type="PANTHER" id="PTHR36007">
    <property type="entry name" value="TRANSPORT PROTEIN-RELATED"/>
    <property type="match status" value="1"/>
</dbReference>
<accession>A0A8S5UKS7</accession>
<feature type="transmembrane region" description="Helical" evidence="1">
    <location>
        <begin position="118"/>
        <end position="141"/>
    </location>
</feature>
<feature type="transmembrane region" description="Helical" evidence="1">
    <location>
        <begin position="153"/>
        <end position="175"/>
    </location>
</feature>
<dbReference type="Pfam" id="PF06695">
    <property type="entry name" value="Sm_multidrug_ex"/>
    <property type="match status" value="1"/>
</dbReference>
<evidence type="ECO:0000256" key="1">
    <source>
        <dbReference type="SAM" id="Phobius"/>
    </source>
</evidence>
<feature type="transmembrane region" description="Helical" evidence="1">
    <location>
        <begin position="62"/>
        <end position="84"/>
    </location>
</feature>
<proteinExistence type="predicted"/>
<keyword evidence="1" id="KW-0472">Membrane</keyword>
<dbReference type="InterPro" id="IPR009577">
    <property type="entry name" value="Sm_multidrug_ex"/>
</dbReference>
<protein>
    <submittedName>
        <fullName evidence="2">Putative small multi-drug export protein</fullName>
    </submittedName>
</protein>
<reference evidence="2" key="1">
    <citation type="journal article" date="2021" name="Proc. Natl. Acad. Sci. U.S.A.">
        <title>A Catalog of Tens of Thousands of Viruses from Human Metagenomes Reveals Hidden Associations with Chronic Diseases.</title>
        <authorList>
            <person name="Tisza M.J."/>
            <person name="Buck C.B."/>
        </authorList>
    </citation>
    <scope>NUCLEOTIDE SEQUENCE</scope>
    <source>
        <strain evidence="2">Ctjdk2</strain>
    </source>
</reference>
<keyword evidence="1" id="KW-0812">Transmembrane</keyword>
<name>A0A8S5UKS7_9CAUD</name>
<evidence type="ECO:0000313" key="2">
    <source>
        <dbReference type="EMBL" id="DAF95080.1"/>
    </source>
</evidence>
<sequence length="176" mass="19314">MRYYSAYISERRTMLDSLSLWLHETPLGETLLTMLISMLPVVELRGGLPAGVAMGLPIPVAFAASLVGNMIPVPFIILFVRPLFRWVRIHIPKLEGFISHLEARAEAKSADVLRYQTWGLLIFVAIPLPGTGAWTGALIAAVLNMRLKRAVPVIFLGVVIAGCIITLLTHGVTLLF</sequence>
<organism evidence="2">
    <name type="scientific">Siphoviridae sp. ctjdk2</name>
    <dbReference type="NCBI Taxonomy" id="2825635"/>
    <lineage>
        <taxon>Viruses</taxon>
        <taxon>Duplodnaviria</taxon>
        <taxon>Heunggongvirae</taxon>
        <taxon>Uroviricota</taxon>
        <taxon>Caudoviricetes</taxon>
    </lineage>
</organism>